<dbReference type="Proteomes" id="UP000245890">
    <property type="component" value="Unassembled WGS sequence"/>
</dbReference>
<proteinExistence type="predicted"/>
<accession>A0A2U0SH74</accession>
<gene>
    <name evidence="1" type="ORF">DD559_16290</name>
</gene>
<sequence length="285" mass="29681">MAAGLGAALIPARGLAASAEPDKIMLQAPGGRAVEVWHWSPTGGRRGTMTFSHGAASAPWKYAKLLRPLAAAGYEIFAPLHVDSTDHPRTKEFAGLASWKARIEDMRALSAAIPAPRFVAAGHSYGALTALTQGGAEAAMPGGLTGVQRDPRAAAVVAFSPPGILPGFITAEGYATLATPALIQTGDRDVPLGGTDPAGWRGHLAAYEAAKPGGDRYALVLAGVDHYFGGEICRDMPGPAQTAQLAEATSLAQLFLQAHFARDAHARRALDLRRAETGPVRLARK</sequence>
<keyword evidence="1" id="KW-0378">Hydrolase</keyword>
<reference evidence="1 2" key="1">
    <citation type="submission" date="2018-05" db="EMBL/GenBank/DDBJ databases">
        <title>Description of Sphingomonas pokkalii sp nov, isolated from the rhizosphere of saline tolerant pokkali rice and its draft genome analysis.</title>
        <authorList>
            <person name="Menon R."/>
            <person name="Kumari S."/>
            <person name="Rameshkumar N."/>
        </authorList>
    </citation>
    <scope>NUCLEOTIDE SEQUENCE [LARGE SCALE GENOMIC DNA]</scope>
    <source>
        <strain evidence="1 2">L3B27</strain>
    </source>
</reference>
<dbReference type="SUPFAM" id="SSF53474">
    <property type="entry name" value="alpha/beta-Hydrolases"/>
    <property type="match status" value="1"/>
</dbReference>
<organism evidence="1 2">
    <name type="scientific">Sphingomonas pokkalii</name>
    <dbReference type="NCBI Taxonomy" id="2175090"/>
    <lineage>
        <taxon>Bacteria</taxon>
        <taxon>Pseudomonadati</taxon>
        <taxon>Pseudomonadota</taxon>
        <taxon>Alphaproteobacteria</taxon>
        <taxon>Sphingomonadales</taxon>
        <taxon>Sphingomonadaceae</taxon>
        <taxon>Sphingomonas</taxon>
    </lineage>
</organism>
<comment type="caution">
    <text evidence="1">The sequence shown here is derived from an EMBL/GenBank/DDBJ whole genome shotgun (WGS) entry which is preliminary data.</text>
</comment>
<dbReference type="EMBL" id="QENQ01000001">
    <property type="protein sequence ID" value="PVX30703.1"/>
    <property type="molecule type" value="Genomic_DNA"/>
</dbReference>
<keyword evidence="2" id="KW-1185">Reference proteome</keyword>
<evidence type="ECO:0000313" key="2">
    <source>
        <dbReference type="Proteomes" id="UP000245890"/>
    </source>
</evidence>
<dbReference type="GO" id="GO:0016787">
    <property type="term" value="F:hydrolase activity"/>
    <property type="evidence" value="ECO:0007669"/>
    <property type="project" value="UniProtKB-KW"/>
</dbReference>
<evidence type="ECO:0000313" key="1">
    <source>
        <dbReference type="EMBL" id="PVX30703.1"/>
    </source>
</evidence>
<dbReference type="InterPro" id="IPR029058">
    <property type="entry name" value="AB_hydrolase_fold"/>
</dbReference>
<protein>
    <submittedName>
        <fullName evidence="1">Alpha/beta hydrolase</fullName>
    </submittedName>
</protein>
<dbReference type="Gene3D" id="3.40.50.1820">
    <property type="entry name" value="alpha/beta hydrolase"/>
    <property type="match status" value="1"/>
</dbReference>
<name>A0A2U0SH74_9SPHN</name>
<dbReference type="AlphaFoldDB" id="A0A2U0SH74"/>